<dbReference type="InterPro" id="IPR013103">
    <property type="entry name" value="RVT_2"/>
</dbReference>
<feature type="compositionally biased region" description="Low complexity" evidence="1">
    <location>
        <begin position="329"/>
        <end position="357"/>
    </location>
</feature>
<evidence type="ECO:0000256" key="1">
    <source>
        <dbReference type="SAM" id="MobiDB-lite"/>
    </source>
</evidence>
<dbReference type="EMBL" id="VEPZ02001239">
    <property type="protein sequence ID" value="KAE8684446.1"/>
    <property type="molecule type" value="Genomic_DNA"/>
</dbReference>
<name>A0A6A2YYD2_HIBSY</name>
<dbReference type="Proteomes" id="UP000436088">
    <property type="component" value="Unassembled WGS sequence"/>
</dbReference>
<proteinExistence type="predicted"/>
<keyword evidence="4" id="KW-1185">Reference proteome</keyword>
<evidence type="ECO:0000313" key="4">
    <source>
        <dbReference type="Proteomes" id="UP000436088"/>
    </source>
</evidence>
<feature type="domain" description="Reverse transcriptase Ty1/copia-type" evidence="2">
    <location>
        <begin position="417"/>
        <end position="617"/>
    </location>
</feature>
<organism evidence="3 4">
    <name type="scientific">Hibiscus syriacus</name>
    <name type="common">Rose of Sharon</name>
    <dbReference type="NCBI Taxonomy" id="106335"/>
    <lineage>
        <taxon>Eukaryota</taxon>
        <taxon>Viridiplantae</taxon>
        <taxon>Streptophyta</taxon>
        <taxon>Embryophyta</taxon>
        <taxon>Tracheophyta</taxon>
        <taxon>Spermatophyta</taxon>
        <taxon>Magnoliopsida</taxon>
        <taxon>eudicotyledons</taxon>
        <taxon>Gunneridae</taxon>
        <taxon>Pentapetalae</taxon>
        <taxon>rosids</taxon>
        <taxon>malvids</taxon>
        <taxon>Malvales</taxon>
        <taxon>Malvaceae</taxon>
        <taxon>Malvoideae</taxon>
        <taxon>Hibiscus</taxon>
    </lineage>
</organism>
<sequence>MDENILNATGSSVVVASNRLFSTKKINVTLDDHNYLIWHQQVFLTIKTFRLQKYIDSNVSWPTQYVTSEGIVSLNPEYELYEEQDGALDSWLLSTVSEEVLPNLIGLNTAAEIWSTLHRLYSGKTTSRFDMSYKNESSRPTQNNNNRGYSNVQANVSSYNSNSDNFTPHNFPYNSMYYASSPLITDPQGSIFHPYAFPFSVHHQVCPTPYNMPSFSSGHPSQSITSALSLIPPQAYIAIPETMDDNAWYYIAFTDAHCRYTWIYFLKQKSESDRRGEFGALQAYMKEQGIVYSTHSHKTVLPSSMLPHQEPELLSPTLSYHPSNPPSLTPSSSSHPFTSSPHDATPSQPSISSSSHPFTIATSHPSTSSSHDAGIFKSKVLLAEISPQEPASVYKALQHSDWCEAVHNEYTTLMKNGTWEFKPLPPTRKAVGCKWLFKVNNKPDGSIDIFKVRMVVKGYSKMVGRDFSETFSPFVRASTLRTVLNLAVMKNWPLRQIDINNAFLNGKLTEEIYMRQPPGFEQKSEDGKELVCCLRNTLYGLRQAPRAWFETLRKFLVESLGFIVSKADSYLFIGNSICSQVLLMVYIDDIVITGSQEIEVDVIVQAINKELSLKDLDESTPTPMVLSPKLKANDGWLFGDVHLYRSIMGANPTHHARIKTGDILTKPLPPAIFNDMSSHLGVKSWAEINDNSHENVEVAIQIIRKPREY</sequence>
<dbReference type="PANTHER" id="PTHR47481:SF30">
    <property type="entry name" value="CCHC-TYPE DOMAIN-CONTAINING PROTEIN"/>
    <property type="match status" value="1"/>
</dbReference>
<feature type="region of interest" description="Disordered" evidence="1">
    <location>
        <begin position="313"/>
        <end position="371"/>
    </location>
</feature>
<gene>
    <name evidence="3" type="ORF">F3Y22_tig00111129pilonHSYRG00030</name>
</gene>
<comment type="caution">
    <text evidence="3">The sequence shown here is derived from an EMBL/GenBank/DDBJ whole genome shotgun (WGS) entry which is preliminary data.</text>
</comment>
<protein>
    <recommendedName>
        <fullName evidence="2">Reverse transcriptase Ty1/copia-type domain-containing protein</fullName>
    </recommendedName>
</protein>
<dbReference type="PANTHER" id="PTHR47481">
    <property type="match status" value="1"/>
</dbReference>
<dbReference type="Pfam" id="PF07727">
    <property type="entry name" value="RVT_2"/>
    <property type="match status" value="1"/>
</dbReference>
<evidence type="ECO:0000259" key="2">
    <source>
        <dbReference type="Pfam" id="PF07727"/>
    </source>
</evidence>
<dbReference type="SUPFAM" id="SSF56672">
    <property type="entry name" value="DNA/RNA polymerases"/>
    <property type="match status" value="1"/>
</dbReference>
<accession>A0A6A2YYD2</accession>
<reference evidence="3" key="1">
    <citation type="submission" date="2019-09" db="EMBL/GenBank/DDBJ databases">
        <title>Draft genome information of white flower Hibiscus syriacus.</title>
        <authorList>
            <person name="Kim Y.-M."/>
        </authorList>
    </citation>
    <scope>NUCLEOTIDE SEQUENCE [LARGE SCALE GENOMIC DNA]</scope>
    <source>
        <strain evidence="3">YM2019G1</strain>
    </source>
</reference>
<evidence type="ECO:0000313" key="3">
    <source>
        <dbReference type="EMBL" id="KAE8684446.1"/>
    </source>
</evidence>
<dbReference type="AlphaFoldDB" id="A0A6A2YYD2"/>
<dbReference type="InterPro" id="IPR043502">
    <property type="entry name" value="DNA/RNA_pol_sf"/>
</dbReference>
<feature type="compositionally biased region" description="Polar residues" evidence="1">
    <location>
        <begin position="360"/>
        <end position="371"/>
    </location>
</feature>